<feature type="transmembrane region" description="Helical" evidence="7">
    <location>
        <begin position="221"/>
        <end position="242"/>
    </location>
</feature>
<evidence type="ECO:0000256" key="7">
    <source>
        <dbReference type="SAM" id="Phobius"/>
    </source>
</evidence>
<evidence type="ECO:0000256" key="4">
    <source>
        <dbReference type="ARBA" id="ARBA00022982"/>
    </source>
</evidence>
<feature type="transmembrane region" description="Helical" evidence="7">
    <location>
        <begin position="501"/>
        <end position="520"/>
    </location>
</feature>
<dbReference type="InterPro" id="IPR019425">
    <property type="entry name" value="7TM_GPCR_serpentine_rcpt_Srt"/>
</dbReference>
<dbReference type="Pfam" id="PF10321">
    <property type="entry name" value="7TM_GPCR_Srt"/>
    <property type="match status" value="1"/>
</dbReference>
<evidence type="ECO:0000313" key="9">
    <source>
        <dbReference type="EMBL" id="KAF1752750.1"/>
    </source>
</evidence>
<feature type="transmembrane region" description="Helical" evidence="7">
    <location>
        <begin position="439"/>
        <end position="461"/>
    </location>
</feature>
<evidence type="ECO:0000256" key="2">
    <source>
        <dbReference type="ARBA" id="ARBA00022448"/>
    </source>
</evidence>
<feature type="transmembrane region" description="Helical" evidence="7">
    <location>
        <begin position="71"/>
        <end position="92"/>
    </location>
</feature>
<dbReference type="AlphaFoldDB" id="A0A6A5GCC6"/>
<keyword evidence="5 7" id="KW-1133">Transmembrane helix</keyword>
<dbReference type="Gene3D" id="1.20.120.1770">
    <property type="match status" value="2"/>
</dbReference>
<keyword evidence="2" id="KW-0813">Transport</keyword>
<feature type="transmembrane region" description="Helical" evidence="7">
    <location>
        <begin position="345"/>
        <end position="368"/>
    </location>
</feature>
<dbReference type="FunFam" id="1.20.120.1770:FF:000011">
    <property type="entry name" value="Protein CBG08803"/>
    <property type="match status" value="1"/>
</dbReference>
<comment type="subcellular location">
    <subcellularLocation>
        <location evidence="1">Membrane</location>
    </subcellularLocation>
</comment>
<dbReference type="PANTHER" id="PTHR23021:SF83">
    <property type="entry name" value="SERPENTINE RECEPTOR, CLASS T"/>
    <property type="match status" value="1"/>
</dbReference>
<dbReference type="GO" id="GO:0016020">
    <property type="term" value="C:membrane"/>
    <property type="evidence" value="ECO:0007669"/>
    <property type="project" value="UniProtKB-SubCell"/>
</dbReference>
<keyword evidence="4" id="KW-0249">Electron transport</keyword>
<accession>A0A6A5GCC6</accession>
<feature type="transmembrane region" description="Helical" evidence="7">
    <location>
        <begin position="273"/>
        <end position="297"/>
    </location>
</feature>
<dbReference type="InterPro" id="IPR006593">
    <property type="entry name" value="Cyt_b561/ferric_Rdtase_TM"/>
</dbReference>
<reference evidence="9 10" key="1">
    <citation type="submission" date="2019-12" db="EMBL/GenBank/DDBJ databases">
        <title>Chromosome-level assembly of the Caenorhabditis remanei genome.</title>
        <authorList>
            <person name="Teterina A.A."/>
            <person name="Willis J.H."/>
            <person name="Phillips P.C."/>
        </authorList>
    </citation>
    <scope>NUCLEOTIDE SEQUENCE [LARGE SCALE GENOMIC DNA]</scope>
    <source>
        <strain evidence="9 10">PX506</strain>
        <tissue evidence="9">Whole organism</tissue>
    </source>
</reference>
<dbReference type="SMART" id="SM00665">
    <property type="entry name" value="B561"/>
    <property type="match status" value="1"/>
</dbReference>
<keyword evidence="3 7" id="KW-0812">Transmembrane</keyword>
<dbReference type="CDD" id="cd08554">
    <property type="entry name" value="Cyt_b561"/>
    <property type="match status" value="1"/>
</dbReference>
<feature type="transmembrane region" description="Helical" evidence="7">
    <location>
        <begin position="309"/>
        <end position="333"/>
    </location>
</feature>
<feature type="transmembrane region" description="Helical" evidence="7">
    <location>
        <begin position="389"/>
        <end position="406"/>
    </location>
</feature>
<feature type="transmembrane region" description="Helical" evidence="7">
    <location>
        <begin position="139"/>
        <end position="164"/>
    </location>
</feature>
<dbReference type="PANTHER" id="PTHR23021">
    <property type="entry name" value="SERPENTINE RECEPTOR, CLASS T"/>
    <property type="match status" value="1"/>
</dbReference>
<evidence type="ECO:0000259" key="8">
    <source>
        <dbReference type="PROSITE" id="PS50939"/>
    </source>
</evidence>
<evidence type="ECO:0000256" key="3">
    <source>
        <dbReference type="ARBA" id="ARBA00022692"/>
    </source>
</evidence>
<evidence type="ECO:0000256" key="6">
    <source>
        <dbReference type="ARBA" id="ARBA00023136"/>
    </source>
</evidence>
<dbReference type="RefSeq" id="XP_053581878.1">
    <property type="nucleotide sequence ID" value="XM_053732965.1"/>
</dbReference>
<evidence type="ECO:0000256" key="1">
    <source>
        <dbReference type="ARBA" id="ARBA00004370"/>
    </source>
</evidence>
<dbReference type="PROSITE" id="PS50939">
    <property type="entry name" value="CYTOCHROME_B561"/>
    <property type="match status" value="1"/>
</dbReference>
<dbReference type="Pfam" id="PF03188">
    <property type="entry name" value="Cytochrom_B561"/>
    <property type="match status" value="2"/>
</dbReference>
<organism evidence="9 10">
    <name type="scientific">Caenorhabditis remanei</name>
    <name type="common">Caenorhabditis vulgaris</name>
    <dbReference type="NCBI Taxonomy" id="31234"/>
    <lineage>
        <taxon>Eukaryota</taxon>
        <taxon>Metazoa</taxon>
        <taxon>Ecdysozoa</taxon>
        <taxon>Nematoda</taxon>
        <taxon>Chromadorea</taxon>
        <taxon>Rhabditida</taxon>
        <taxon>Rhabditina</taxon>
        <taxon>Rhabditomorpha</taxon>
        <taxon>Rhabditoidea</taxon>
        <taxon>Rhabditidae</taxon>
        <taxon>Peloderinae</taxon>
        <taxon>Caenorhabditis</taxon>
    </lineage>
</organism>
<proteinExistence type="predicted"/>
<dbReference type="GeneID" id="9839131"/>
<protein>
    <recommendedName>
        <fullName evidence="8">Cytochrome b561 domain-containing protein</fullName>
    </recommendedName>
</protein>
<sequence length="575" mass="64837">MSSDSRRDRSSWNHFDIVLSITHFVGFVTICLNGYFFNTFKNGLGWPIPLNTTGTMDGNTMGIIGKKGDQLHAFLMVLAFIYFQGEALLAYRAYRYDAKMISKLLHTALHCTAIGLAITALVVIIMSTNYTGYNNFTSVHSWIGVCLIAAYLVQFSFGFITYLCPCSPGSHRARLMPVHRAVGVSCFVVACVQCCLGFGNVLLEGQPACFGDLSCKNRIEYVGAFCVLSIILYTLLVLALIIPKPWRREKTPDELNFYSPEEWSKRLGITRPIHGIAEGVFGILIAIAYIPMINLMLEKDHYKMSCYKIMIFLAIVDVLSIVLICPIEGWLAYHGAVYCTYPNLIFLSGMSAQSLWCCSCVTALILVTNRLFDLLSSKASSFLFDGKRTYIVIFLAICYGLYFFFFTRPVLFNSKFHSWQYDPMIYEGRSSEYTNVATIYNNVLVVFATCLMYVVFCIALGSKLKTVSGPSESRNALSFGTFLFPRVPESFRARLMSVHRAVGISCMIISCVQYCLGYQQMIHNKLECFKDLSCKNRTEYIGAIAMLFTILYTLLILAVVTPKPWRREKTVDELK</sequence>
<dbReference type="KEGG" id="crq:GCK72_019305"/>
<dbReference type="Proteomes" id="UP000483820">
    <property type="component" value="Chromosome V"/>
</dbReference>
<dbReference type="EMBL" id="WUAV01000005">
    <property type="protein sequence ID" value="KAF1752750.1"/>
    <property type="molecule type" value="Genomic_DNA"/>
</dbReference>
<comment type="caution">
    <text evidence="9">The sequence shown here is derived from an EMBL/GenBank/DDBJ whole genome shotgun (WGS) entry which is preliminary data.</text>
</comment>
<dbReference type="CTD" id="9839131"/>
<evidence type="ECO:0000256" key="5">
    <source>
        <dbReference type="ARBA" id="ARBA00022989"/>
    </source>
</evidence>
<feature type="transmembrane region" description="Helical" evidence="7">
    <location>
        <begin position="12"/>
        <end position="37"/>
    </location>
</feature>
<dbReference type="SUPFAM" id="SSF81321">
    <property type="entry name" value="Family A G protein-coupled receptor-like"/>
    <property type="match status" value="1"/>
</dbReference>
<gene>
    <name evidence="9" type="ORF">GCK72_019305</name>
</gene>
<name>A0A6A5GCC6_CAERE</name>
<feature type="domain" description="Cytochrome b561" evidence="8">
    <location>
        <begin position="21"/>
        <end position="238"/>
    </location>
</feature>
<keyword evidence="6 7" id="KW-0472">Membrane</keyword>
<feature type="transmembrane region" description="Helical" evidence="7">
    <location>
        <begin position="104"/>
        <end position="127"/>
    </location>
</feature>
<feature type="transmembrane region" description="Helical" evidence="7">
    <location>
        <begin position="540"/>
        <end position="560"/>
    </location>
</feature>
<evidence type="ECO:0000313" key="10">
    <source>
        <dbReference type="Proteomes" id="UP000483820"/>
    </source>
</evidence>